<dbReference type="PROSITE" id="PS50112">
    <property type="entry name" value="PAS"/>
    <property type="match status" value="1"/>
</dbReference>
<reference evidence="6 7" key="1">
    <citation type="journal article" date="2001" name="Proc. Natl. Acad. Sci. U.S.A.">
        <title>Genome sequence of an industrial microorganism Streptomyces avermitilis: deducing the ability of producing secondary metabolites.</title>
        <authorList>
            <person name="Omura S."/>
            <person name="Ikeda H."/>
            <person name="Ishikawa J."/>
            <person name="Hanamoto A."/>
            <person name="Takahashi C."/>
            <person name="Shinose M."/>
            <person name="Takahashi Y."/>
            <person name="Horikawa H."/>
            <person name="Nakazawa H."/>
            <person name="Osonoe T."/>
            <person name="Kikuchi H."/>
            <person name="Shiba T."/>
            <person name="Sakaki Y."/>
            <person name="Hattori M."/>
        </authorList>
    </citation>
    <scope>NUCLEOTIDE SEQUENCE [LARGE SCALE GENOMIC DNA]</scope>
    <source>
        <strain evidence="7">ATCC 31267 / DSM 46492 / JCM 5070 / NBRC 14893 / NCIMB 12804 / NRRL 8165 / MA-4680</strain>
    </source>
</reference>
<dbReference type="InterPro" id="IPR000014">
    <property type="entry name" value="PAS"/>
</dbReference>
<dbReference type="Gene3D" id="3.30.450.20">
    <property type="entry name" value="PAS domain"/>
    <property type="match status" value="1"/>
</dbReference>
<dbReference type="eggNOG" id="COG2208">
    <property type="taxonomic scope" value="Bacteria"/>
</dbReference>
<feature type="domain" description="PPM-type phosphatase" evidence="5">
    <location>
        <begin position="312"/>
        <end position="524"/>
    </location>
</feature>
<evidence type="ECO:0000256" key="2">
    <source>
        <dbReference type="SAM" id="Coils"/>
    </source>
</evidence>
<dbReference type="SUPFAM" id="SSF55785">
    <property type="entry name" value="PYP-like sensor domain (PAS domain)"/>
    <property type="match status" value="1"/>
</dbReference>
<dbReference type="PROSITE" id="PS51746">
    <property type="entry name" value="PPM_2"/>
    <property type="match status" value="1"/>
</dbReference>
<keyword evidence="7" id="KW-1185">Reference proteome</keyword>
<dbReference type="SMART" id="SM00091">
    <property type="entry name" value="PAS"/>
    <property type="match status" value="1"/>
</dbReference>
<reference evidence="6 7" key="3">
    <citation type="journal article" date="2014" name="J. Ind. Microbiol. Biotechnol.">
        <title>Genome mining of the Streptomyces avermitilis genome and development of genome-minimized hosts for heterologous expression of biosynthetic gene clusters.</title>
        <authorList>
            <person name="Ikeda H."/>
            <person name="Shin-ya K."/>
            <person name="Omura S."/>
        </authorList>
    </citation>
    <scope>NUCLEOTIDE SEQUENCE [LARGE SCALE GENOMIC DNA]</scope>
    <source>
        <strain evidence="7">ATCC 31267 / DSM 46492 / JCM 5070 / NBRC 14893 / NCIMB 12804 / NRRL 8165 / MA-4680</strain>
    </source>
</reference>
<dbReference type="Proteomes" id="UP000000428">
    <property type="component" value="Chromosome"/>
</dbReference>
<dbReference type="GO" id="GO:0016791">
    <property type="term" value="F:phosphatase activity"/>
    <property type="evidence" value="ECO:0007669"/>
    <property type="project" value="TreeGrafter"/>
</dbReference>
<evidence type="ECO:0000256" key="3">
    <source>
        <dbReference type="SAM" id="MobiDB-lite"/>
    </source>
</evidence>
<protein>
    <submittedName>
        <fullName evidence="6">Magnesium or manganese-dependent protein phosphatase</fullName>
    </submittedName>
</protein>
<dbReference type="InterPro" id="IPR013656">
    <property type="entry name" value="PAS_4"/>
</dbReference>
<dbReference type="InterPro" id="IPR036457">
    <property type="entry name" value="PPM-type-like_dom_sf"/>
</dbReference>
<proteinExistence type="predicted"/>
<organism evidence="6 7">
    <name type="scientific">Streptomyces avermitilis (strain ATCC 31267 / DSM 46492 / JCM 5070 / NBRC 14893 / NCIMB 12804 / NRRL 8165 / MA-4680)</name>
    <dbReference type="NCBI Taxonomy" id="227882"/>
    <lineage>
        <taxon>Bacteria</taxon>
        <taxon>Bacillati</taxon>
        <taxon>Actinomycetota</taxon>
        <taxon>Actinomycetes</taxon>
        <taxon>Kitasatosporales</taxon>
        <taxon>Streptomycetaceae</taxon>
        <taxon>Streptomyces</taxon>
    </lineage>
</organism>
<dbReference type="PANTHER" id="PTHR43156:SF2">
    <property type="entry name" value="STAGE II SPORULATION PROTEIN E"/>
    <property type="match status" value="1"/>
</dbReference>
<dbReference type="SUPFAM" id="SSF81606">
    <property type="entry name" value="PP2C-like"/>
    <property type="match status" value="1"/>
</dbReference>
<evidence type="ECO:0000259" key="5">
    <source>
        <dbReference type="PROSITE" id="PS51746"/>
    </source>
</evidence>
<dbReference type="Pfam" id="PF07228">
    <property type="entry name" value="SpoIIE"/>
    <property type="match status" value="1"/>
</dbReference>
<dbReference type="KEGG" id="sma:SAVERM_698"/>
<dbReference type="InterPro" id="IPR035965">
    <property type="entry name" value="PAS-like_dom_sf"/>
</dbReference>
<dbReference type="Pfam" id="PF08448">
    <property type="entry name" value="PAS_4"/>
    <property type="match status" value="1"/>
</dbReference>
<evidence type="ECO:0000259" key="4">
    <source>
        <dbReference type="PROSITE" id="PS50112"/>
    </source>
</evidence>
<dbReference type="InterPro" id="IPR001932">
    <property type="entry name" value="PPM-type_phosphatase-like_dom"/>
</dbReference>
<dbReference type="InterPro" id="IPR052016">
    <property type="entry name" value="Bact_Sigma-Reg"/>
</dbReference>
<evidence type="ECO:0000313" key="7">
    <source>
        <dbReference type="Proteomes" id="UP000000428"/>
    </source>
</evidence>
<dbReference type="AlphaFoldDB" id="Q82Q23"/>
<accession>Q82Q23</accession>
<feature type="compositionally biased region" description="Basic and acidic residues" evidence="3">
    <location>
        <begin position="24"/>
        <end position="37"/>
    </location>
</feature>
<sequence length="524" mass="56432">MTAVGRPGDSLAQYRPGAGGSRRAPGEAREEPADDRSPPPAGHRTAPSRPAPRGRHRAVDRATSPPRRRRNGAPAPSASGGRHAVRSVLMLRSVEDIGPPRPRMRTGRKRVRPELDYRLLFGATPSPYLVLAPDLVIVDVNEAYLRATGRTREDLVGQHVFEAFPDNPADPDADGVRNLGASLERVLATGSADVMAVQKYDIPVVARPGVFEERWWSPVNTPVVDRDGHVAWIIHRVEDVTAFVQARRFRSRGEGGRLSEREEGMEAELYARARELQRLNEELRAAHAREREVAVTLQEAMLHSPDLARHENVAVRYLPAIGSLNVCGDWYDTVDLTEGRFTVAVGDVVGHGLEAATIMGMLRSALSAASRGVAGPAQALEVLGMYARSVEGALAATAVTVLIDSRSKLLVYSSAGHPPPVLLHADGTCELLDKATDPPLGARPEPVPRPQASAPYRRGDALVLYTDGLIERRGEDIDTGLDRLGETLGGLTDLVPERLADALLAGLGVAGGGRDDIALVVVRL</sequence>
<reference evidence="6 7" key="2">
    <citation type="journal article" date="2003" name="Nat. Biotechnol.">
        <title>Complete genome sequence and comparative analysis of the industrial microorganism Streptomyces avermitilis.</title>
        <authorList>
            <person name="Ikeda H."/>
            <person name="Ishikawa J."/>
            <person name="Hanamoto A."/>
            <person name="Shinose M."/>
            <person name="Kikuchi H."/>
            <person name="Shiba T."/>
            <person name="Sakaki Y."/>
            <person name="Hattori M."/>
            <person name="Omura S."/>
        </authorList>
    </citation>
    <scope>NUCLEOTIDE SEQUENCE [LARGE SCALE GENOMIC DNA]</scope>
    <source>
        <strain evidence="7">ATCC 31267 / DSM 46492 / JCM 5070 / NBRC 14893 / NCIMB 12804 / NRRL 8165 / MA-4680</strain>
    </source>
</reference>
<feature type="coiled-coil region" evidence="2">
    <location>
        <begin position="266"/>
        <end position="293"/>
    </location>
</feature>
<dbReference type="CDD" id="cd00130">
    <property type="entry name" value="PAS"/>
    <property type="match status" value="1"/>
</dbReference>
<keyword evidence="2" id="KW-0175">Coiled coil</keyword>
<dbReference type="SMART" id="SM00331">
    <property type="entry name" value="PP2C_SIG"/>
    <property type="match status" value="1"/>
</dbReference>
<dbReference type="PANTHER" id="PTHR43156">
    <property type="entry name" value="STAGE II SPORULATION PROTEIN E-RELATED"/>
    <property type="match status" value="1"/>
</dbReference>
<evidence type="ECO:0000256" key="1">
    <source>
        <dbReference type="ARBA" id="ARBA00022801"/>
    </source>
</evidence>
<dbReference type="HOGENOM" id="CLU_000445_43_8_11"/>
<feature type="domain" description="PAS" evidence="4">
    <location>
        <begin position="113"/>
        <end position="190"/>
    </location>
</feature>
<evidence type="ECO:0000313" key="6">
    <source>
        <dbReference type="EMBL" id="BAC68408.1"/>
    </source>
</evidence>
<gene>
    <name evidence="6" type="primary">prpC1</name>
    <name evidence="6" type="ORF">SAVERM_698</name>
</gene>
<dbReference type="Gene3D" id="3.60.40.10">
    <property type="entry name" value="PPM-type phosphatase domain"/>
    <property type="match status" value="1"/>
</dbReference>
<feature type="region of interest" description="Disordered" evidence="3">
    <location>
        <begin position="1"/>
        <end position="85"/>
    </location>
</feature>
<dbReference type="EMBL" id="BA000030">
    <property type="protein sequence ID" value="BAC68408.1"/>
    <property type="molecule type" value="Genomic_DNA"/>
</dbReference>
<name>Q82Q23_STRAW</name>
<keyword evidence="1" id="KW-0378">Hydrolase</keyword>